<dbReference type="EMBL" id="JAHMHS010000082">
    <property type="protein sequence ID" value="KAK1722263.1"/>
    <property type="molecule type" value="Genomic_DNA"/>
</dbReference>
<sequence length="214" mass="24195">MDQARATVEYLPPPTEVFRILQESGDRIPIFRSEGVIACGQPRASARKNTTVQDLEGLLSKFEGCKSSPLSRSCVYAYRRFRVTTNKLSGIAGNMVDYIPYEQALCGSGNLSDLEPNMNQQIWTYGHRRQPHRPTDGRQSLQIKNSTHHRRLQKAVTDLKAILLGDFVLLMESLGYETKLDVIKQRWRLVGWVVSAHILCHLHGPIEIPISSSH</sequence>
<evidence type="ECO:0000313" key="2">
    <source>
        <dbReference type="Proteomes" id="UP001244207"/>
    </source>
</evidence>
<keyword evidence="2" id="KW-1185">Reference proteome</keyword>
<comment type="caution">
    <text evidence="1">The sequence shown here is derived from an EMBL/GenBank/DDBJ whole genome shotgun (WGS) entry which is preliminary data.</text>
</comment>
<dbReference type="GeneID" id="85394589"/>
<proteinExistence type="predicted"/>
<gene>
    <name evidence="1" type="ORF">BDZ83DRAFT_654076</name>
</gene>
<protein>
    <submittedName>
        <fullName evidence="1">Uncharacterized protein</fullName>
    </submittedName>
</protein>
<dbReference type="RefSeq" id="XP_060362318.1">
    <property type="nucleotide sequence ID" value="XM_060510690.1"/>
</dbReference>
<reference evidence="1" key="1">
    <citation type="submission" date="2021-12" db="EMBL/GenBank/DDBJ databases">
        <title>Comparative genomics, transcriptomics and evolutionary studies reveal genomic signatures of adaptation to plant cell wall in hemibiotrophic fungi.</title>
        <authorList>
            <consortium name="DOE Joint Genome Institute"/>
            <person name="Baroncelli R."/>
            <person name="Diaz J.F."/>
            <person name="Benocci T."/>
            <person name="Peng M."/>
            <person name="Battaglia E."/>
            <person name="Haridas S."/>
            <person name="Andreopoulos W."/>
            <person name="Labutti K."/>
            <person name="Pangilinan J."/>
            <person name="Floch G.L."/>
            <person name="Makela M.R."/>
            <person name="Henrissat B."/>
            <person name="Grigoriev I.V."/>
            <person name="Crouch J.A."/>
            <person name="De Vries R.P."/>
            <person name="Sukno S.A."/>
            <person name="Thon M.R."/>
        </authorList>
    </citation>
    <scope>NUCLEOTIDE SEQUENCE</scope>
    <source>
        <strain evidence="1">CBS 112980</strain>
    </source>
</reference>
<accession>A0AAD8XEZ0</accession>
<name>A0AAD8XEZ0_GLOAC</name>
<dbReference type="AlphaFoldDB" id="A0AAD8XEZ0"/>
<organism evidence="1 2">
    <name type="scientific">Glomerella acutata</name>
    <name type="common">Colletotrichum acutatum</name>
    <dbReference type="NCBI Taxonomy" id="27357"/>
    <lineage>
        <taxon>Eukaryota</taxon>
        <taxon>Fungi</taxon>
        <taxon>Dikarya</taxon>
        <taxon>Ascomycota</taxon>
        <taxon>Pezizomycotina</taxon>
        <taxon>Sordariomycetes</taxon>
        <taxon>Hypocreomycetidae</taxon>
        <taxon>Glomerellales</taxon>
        <taxon>Glomerellaceae</taxon>
        <taxon>Colletotrichum</taxon>
        <taxon>Colletotrichum acutatum species complex</taxon>
    </lineage>
</organism>
<dbReference type="Proteomes" id="UP001244207">
    <property type="component" value="Unassembled WGS sequence"/>
</dbReference>
<evidence type="ECO:0000313" key="1">
    <source>
        <dbReference type="EMBL" id="KAK1722263.1"/>
    </source>
</evidence>